<protein>
    <submittedName>
        <fullName evidence="2">Uncharacterized protein</fullName>
    </submittedName>
</protein>
<proteinExistence type="predicted"/>
<name>A0A9W8JTU4_9AGAR</name>
<evidence type="ECO:0000313" key="2">
    <source>
        <dbReference type="EMBL" id="KAJ3501821.1"/>
    </source>
</evidence>
<keyword evidence="1" id="KW-0732">Signal</keyword>
<feature type="signal peptide" evidence="1">
    <location>
        <begin position="1"/>
        <end position="16"/>
    </location>
</feature>
<dbReference type="Proteomes" id="UP001148786">
    <property type="component" value="Unassembled WGS sequence"/>
</dbReference>
<evidence type="ECO:0000256" key="1">
    <source>
        <dbReference type="SAM" id="SignalP"/>
    </source>
</evidence>
<accession>A0A9W8JTU4</accession>
<feature type="chain" id="PRO_5040997159" evidence="1">
    <location>
        <begin position="17"/>
        <end position="253"/>
    </location>
</feature>
<evidence type="ECO:0000313" key="3">
    <source>
        <dbReference type="Proteomes" id="UP001148786"/>
    </source>
</evidence>
<comment type="caution">
    <text evidence="2">The sequence shown here is derived from an EMBL/GenBank/DDBJ whole genome shotgun (WGS) entry which is preliminary data.</text>
</comment>
<dbReference type="AlphaFoldDB" id="A0A9W8JTU4"/>
<dbReference type="OrthoDB" id="3362246at2759"/>
<reference evidence="2" key="1">
    <citation type="submission" date="2022-07" db="EMBL/GenBank/DDBJ databases">
        <title>Genome Sequence of Agrocybe chaxingu.</title>
        <authorList>
            <person name="Buettner E."/>
        </authorList>
    </citation>
    <scope>NUCLEOTIDE SEQUENCE</scope>
    <source>
        <strain evidence="2">MP-N11</strain>
    </source>
</reference>
<dbReference type="EMBL" id="JANKHO010001374">
    <property type="protein sequence ID" value="KAJ3501821.1"/>
    <property type="molecule type" value="Genomic_DNA"/>
</dbReference>
<gene>
    <name evidence="2" type="ORF">NLJ89_g9168</name>
</gene>
<sequence length="253" mass="27346">MKFTLVPFTLATLASALSLSHVPSTINTPQFYSPGMEEKLPTTWHVFSSPHLQVMGLLTGTPNTPGDLEVAVIPGDSPGGPAIVDLGTQTGTSLMWVVNVAPGTIIALDLRDSAGLIALSAPRVSLRETLPKPPPPWALPRRHVRPVTHPAHARQHARTIPEPQEALDGRLAHRRQRGPSRRAVPLAPPLWRLRGRLRGHVGVDGGCRGGIVDTVAARCEAWTKVAGFLPVLVSLRREERERTKAVEGELDDL</sequence>
<keyword evidence="3" id="KW-1185">Reference proteome</keyword>
<organism evidence="2 3">
    <name type="scientific">Agrocybe chaxingu</name>
    <dbReference type="NCBI Taxonomy" id="84603"/>
    <lineage>
        <taxon>Eukaryota</taxon>
        <taxon>Fungi</taxon>
        <taxon>Dikarya</taxon>
        <taxon>Basidiomycota</taxon>
        <taxon>Agaricomycotina</taxon>
        <taxon>Agaricomycetes</taxon>
        <taxon>Agaricomycetidae</taxon>
        <taxon>Agaricales</taxon>
        <taxon>Agaricineae</taxon>
        <taxon>Strophariaceae</taxon>
        <taxon>Agrocybe</taxon>
    </lineage>
</organism>